<reference evidence="4 5" key="1">
    <citation type="submission" date="2019-04" db="EMBL/GenBank/DDBJ databases">
        <title>Genomic characterization of Staphylococcus petrasii strains.</title>
        <authorList>
            <person name="Vrbovska V."/>
            <person name="Kovarovic V."/>
            <person name="Maslanova I."/>
            <person name="Indrakova A."/>
            <person name="Petras P."/>
            <person name="Sedo O."/>
            <person name="Svec P."/>
            <person name="Fisarova L."/>
            <person name="Sedlacek I."/>
            <person name="Doskar J."/>
            <person name="Pantucek R."/>
        </authorList>
    </citation>
    <scope>NUCLEOTIDE SEQUENCE [LARGE SCALE GENOMIC DNA]</scope>
    <source>
        <strain evidence="4 5">CCM 8421</strain>
    </source>
</reference>
<keyword evidence="5" id="KW-1185">Reference proteome</keyword>
<comment type="caution">
    <text evidence="4">The sequence shown here is derived from an EMBL/GenBank/DDBJ whole genome shotgun (WGS) entry which is preliminary data.</text>
</comment>
<name>A0ABY2KEI8_9STAP</name>
<proteinExistence type="predicted"/>
<dbReference type="Pfam" id="PF00196">
    <property type="entry name" value="GerE"/>
    <property type="match status" value="1"/>
</dbReference>
<keyword evidence="2" id="KW-0804">Transcription</keyword>
<dbReference type="InterPro" id="IPR000792">
    <property type="entry name" value="Tscrpt_reg_LuxR_C"/>
</dbReference>
<evidence type="ECO:0000259" key="3">
    <source>
        <dbReference type="Pfam" id="PF00196"/>
    </source>
</evidence>
<protein>
    <submittedName>
        <fullName evidence="4">Sigma-70 family RNA polymerase sigma factor</fullName>
    </submittedName>
</protein>
<evidence type="ECO:0000313" key="4">
    <source>
        <dbReference type="EMBL" id="TGA80219.1"/>
    </source>
</evidence>
<sequence>MYITKEFKSYTLNFEEIYANHYKIIHYLLKQYRIKYNYDEFYQLLLIKLWQLSLAYDSTSSITLNSFLYTRLKFYLIDLFRREKFKLETVDIETSEINSSLNSINNPFLFNYLQDMQPLLRPHEYTWLNLYIQGYKQYEIAKLMGVSTTTIKKYKSSTFNKLQSYYHEGV</sequence>
<dbReference type="EMBL" id="SRJF01000003">
    <property type="protein sequence ID" value="TGA80219.1"/>
    <property type="molecule type" value="Genomic_DNA"/>
</dbReference>
<evidence type="ECO:0000256" key="1">
    <source>
        <dbReference type="ARBA" id="ARBA00023015"/>
    </source>
</evidence>
<accession>A0ABY2KEI8</accession>
<feature type="domain" description="HTH luxR-type" evidence="3">
    <location>
        <begin position="123"/>
        <end position="163"/>
    </location>
</feature>
<dbReference type="SUPFAM" id="SSF46894">
    <property type="entry name" value="C-terminal effector domain of the bipartite response regulators"/>
    <property type="match status" value="1"/>
</dbReference>
<dbReference type="InterPro" id="IPR014284">
    <property type="entry name" value="RNA_pol_sigma-70_dom"/>
</dbReference>
<dbReference type="NCBIfam" id="TIGR02937">
    <property type="entry name" value="sigma70-ECF"/>
    <property type="match status" value="1"/>
</dbReference>
<dbReference type="InterPro" id="IPR016032">
    <property type="entry name" value="Sig_transdc_resp-reg_C-effctor"/>
</dbReference>
<evidence type="ECO:0000256" key="2">
    <source>
        <dbReference type="ARBA" id="ARBA00023163"/>
    </source>
</evidence>
<gene>
    <name evidence="4" type="ORF">E2556_03870</name>
</gene>
<evidence type="ECO:0000313" key="5">
    <source>
        <dbReference type="Proteomes" id="UP000298482"/>
    </source>
</evidence>
<keyword evidence="1" id="KW-0805">Transcription regulation</keyword>
<organism evidence="4 5">
    <name type="scientific">Staphylococcus croceilyticus</name>
    <dbReference type="NCBI Taxonomy" id="319942"/>
    <lineage>
        <taxon>Bacteria</taxon>
        <taxon>Bacillati</taxon>
        <taxon>Bacillota</taxon>
        <taxon>Bacilli</taxon>
        <taxon>Bacillales</taxon>
        <taxon>Staphylococcaceae</taxon>
        <taxon>Staphylococcus</taxon>
    </lineage>
</organism>
<dbReference type="Gene3D" id="1.10.10.10">
    <property type="entry name" value="Winged helix-like DNA-binding domain superfamily/Winged helix DNA-binding domain"/>
    <property type="match status" value="1"/>
</dbReference>
<dbReference type="InterPro" id="IPR036388">
    <property type="entry name" value="WH-like_DNA-bd_sf"/>
</dbReference>
<dbReference type="Proteomes" id="UP000298482">
    <property type="component" value="Unassembled WGS sequence"/>
</dbReference>